<name>A0AAJ5X5V6_9SPHN</name>
<keyword evidence="1 4" id="KW-0413">Isomerase</keyword>
<dbReference type="PANTHER" id="PTHR42943:SF2">
    <property type="entry name" value="GLUTATHIONE S-TRANSFERASE KAPPA 1"/>
    <property type="match status" value="1"/>
</dbReference>
<sequence>MTQSIELFLEFRSPYTYLALTQLSAMDLDIALRPVDLHKVMKLVGNVPTSLTCEPKGRYARVDLERWATRSGVSFNPSNMSANDADACSRAVLAATTSDDALTVALTLFRALWSEAKTLANADDVVAALADADIDLATIKSRIDSPEMFEKYIANTNEAARRGVFGSPTIFVGDAMFFGNDRLDFVREELARLEMAA</sequence>
<dbReference type="EMBL" id="CP119316">
    <property type="protein sequence ID" value="WEK46143.1"/>
    <property type="molecule type" value="Genomic_DNA"/>
</dbReference>
<reference evidence="4" key="1">
    <citation type="submission" date="2023-03" db="EMBL/GenBank/DDBJ databases">
        <title>Andean soil-derived lignocellulolytic bacterial consortium as a source of novel taxa and putative plastic-active enzymes.</title>
        <authorList>
            <person name="Diaz-Garcia L."/>
            <person name="Chuvochina M."/>
            <person name="Feuerriegel G."/>
            <person name="Bunk B."/>
            <person name="Sproer C."/>
            <person name="Streit W.R."/>
            <person name="Rodriguez L.M."/>
            <person name="Overmann J."/>
            <person name="Jimenez D.J."/>
        </authorList>
    </citation>
    <scope>NUCLEOTIDE SEQUENCE</scope>
    <source>
        <strain evidence="4">MAG 26</strain>
    </source>
</reference>
<evidence type="ECO:0000256" key="2">
    <source>
        <dbReference type="PIRSR" id="PIRSR006386-1"/>
    </source>
</evidence>
<evidence type="ECO:0000313" key="5">
    <source>
        <dbReference type="Proteomes" id="UP001218362"/>
    </source>
</evidence>
<dbReference type="EC" id="5.99.1.4" evidence="1"/>
<comment type="similarity">
    <text evidence="1">Belongs to the GST superfamily. NadH family.</text>
</comment>
<dbReference type="InterPro" id="IPR044087">
    <property type="entry name" value="NahD-like"/>
</dbReference>
<dbReference type="InterPro" id="IPR014440">
    <property type="entry name" value="HCCAis_GSTk"/>
</dbReference>
<dbReference type="PANTHER" id="PTHR42943">
    <property type="entry name" value="GLUTATHIONE S-TRANSFERASE KAPPA"/>
    <property type="match status" value="1"/>
</dbReference>
<evidence type="ECO:0000256" key="1">
    <source>
        <dbReference type="PIRNR" id="PIRNR006386"/>
    </source>
</evidence>
<evidence type="ECO:0000313" key="4">
    <source>
        <dbReference type="EMBL" id="WEK46143.1"/>
    </source>
</evidence>
<gene>
    <name evidence="4" type="ORF">P0Y56_14135</name>
</gene>
<dbReference type="CDD" id="cd03022">
    <property type="entry name" value="DsbA_HCCA_Iso"/>
    <property type="match status" value="1"/>
</dbReference>
<feature type="active site" description="Nucleophile" evidence="2">
    <location>
        <position position="13"/>
    </location>
</feature>
<evidence type="ECO:0000259" key="3">
    <source>
        <dbReference type="Pfam" id="PF01323"/>
    </source>
</evidence>
<dbReference type="Gene3D" id="3.40.30.10">
    <property type="entry name" value="Glutaredoxin"/>
    <property type="match status" value="1"/>
</dbReference>
<dbReference type="Proteomes" id="UP001218362">
    <property type="component" value="Chromosome"/>
</dbReference>
<dbReference type="AlphaFoldDB" id="A0AAJ5X5V6"/>
<organism evidence="4 5">
    <name type="scientific">Candidatus Andeanibacterium colombiense</name>
    <dbReference type="NCBI Taxonomy" id="3121345"/>
    <lineage>
        <taxon>Bacteria</taxon>
        <taxon>Pseudomonadati</taxon>
        <taxon>Pseudomonadota</taxon>
        <taxon>Alphaproteobacteria</taxon>
        <taxon>Sphingomonadales</taxon>
        <taxon>Sphingomonadaceae</taxon>
        <taxon>Candidatus Andeanibacterium</taxon>
    </lineage>
</organism>
<dbReference type="PIRSF" id="PIRSF006386">
    <property type="entry name" value="HCCAis_GSTk"/>
    <property type="match status" value="1"/>
</dbReference>
<dbReference type="Pfam" id="PF01323">
    <property type="entry name" value="DSBA"/>
    <property type="match status" value="1"/>
</dbReference>
<dbReference type="GO" id="GO:0018845">
    <property type="term" value="F:2-hydroxychromene-2-carboxylate isomerase activity"/>
    <property type="evidence" value="ECO:0007669"/>
    <property type="project" value="UniProtKB-UniRule"/>
</dbReference>
<dbReference type="InterPro" id="IPR036249">
    <property type="entry name" value="Thioredoxin-like_sf"/>
</dbReference>
<dbReference type="InterPro" id="IPR001853">
    <property type="entry name" value="DSBA-like_thioredoxin_dom"/>
</dbReference>
<dbReference type="KEGG" id="acob:P0Y56_14135"/>
<protein>
    <recommendedName>
        <fullName evidence="1">2-hydroxychromene-2-carboxylate isomerase</fullName>
        <ecNumber evidence="1">5.99.1.4</ecNumber>
    </recommendedName>
</protein>
<dbReference type="GO" id="GO:1901170">
    <property type="term" value="P:naphthalene catabolic process"/>
    <property type="evidence" value="ECO:0007669"/>
    <property type="project" value="InterPro"/>
</dbReference>
<proteinExistence type="inferred from homology"/>
<accession>A0AAJ5X5V6</accession>
<dbReference type="GO" id="GO:0006749">
    <property type="term" value="P:glutathione metabolic process"/>
    <property type="evidence" value="ECO:0007669"/>
    <property type="project" value="TreeGrafter"/>
</dbReference>
<feature type="domain" description="DSBA-like thioredoxin" evidence="3">
    <location>
        <begin position="5"/>
        <end position="190"/>
    </location>
</feature>
<comment type="catalytic activity">
    <reaction evidence="1">
        <text>2-hydroxychromene-2-carboxylate = (3E)-4-(2-hydroxyphenyl)-2-oxobut-3-enoate</text>
        <dbReference type="Rhea" id="RHEA:27401"/>
        <dbReference type="ChEBI" id="CHEBI:59350"/>
        <dbReference type="ChEBI" id="CHEBI:59353"/>
        <dbReference type="EC" id="5.99.1.4"/>
    </reaction>
</comment>
<dbReference type="SUPFAM" id="SSF52833">
    <property type="entry name" value="Thioredoxin-like"/>
    <property type="match status" value="1"/>
</dbReference>
<dbReference type="GO" id="GO:0004364">
    <property type="term" value="F:glutathione transferase activity"/>
    <property type="evidence" value="ECO:0007669"/>
    <property type="project" value="TreeGrafter"/>
</dbReference>
<dbReference type="GO" id="GO:0004602">
    <property type="term" value="F:glutathione peroxidase activity"/>
    <property type="evidence" value="ECO:0007669"/>
    <property type="project" value="TreeGrafter"/>
</dbReference>
<dbReference type="InterPro" id="IPR051924">
    <property type="entry name" value="GST_Kappa/NadH"/>
</dbReference>